<gene>
    <name evidence="1" type="ordered locus">MTR_4g103290</name>
</gene>
<accession>G7JLC3</accession>
<dbReference type="EnsemblPlants" id="AES91012">
    <property type="protein sequence ID" value="AES91012"/>
    <property type="gene ID" value="MTR_4g103290"/>
</dbReference>
<dbReference type="AlphaFoldDB" id="G7JLC3"/>
<sequence>MNHCAEVASITPSNGACEIYAPKADHNGGLGRLQRLQGMAYPNSQTFTCFMSNLTHFSTFPKVILP</sequence>
<keyword evidence="3" id="KW-1185">Reference proteome</keyword>
<dbReference type="EMBL" id="CM001220">
    <property type="protein sequence ID" value="AES91012.1"/>
    <property type="molecule type" value="Genomic_DNA"/>
</dbReference>
<evidence type="ECO:0000313" key="3">
    <source>
        <dbReference type="Proteomes" id="UP000002051"/>
    </source>
</evidence>
<reference evidence="1 3" key="1">
    <citation type="journal article" date="2011" name="Nature">
        <title>The Medicago genome provides insight into the evolution of rhizobial symbioses.</title>
        <authorList>
            <person name="Young N.D."/>
            <person name="Debelle F."/>
            <person name="Oldroyd G.E."/>
            <person name="Geurts R."/>
            <person name="Cannon S.B."/>
            <person name="Udvardi M.K."/>
            <person name="Benedito V.A."/>
            <person name="Mayer K.F."/>
            <person name="Gouzy J."/>
            <person name="Schoof H."/>
            <person name="Van de Peer Y."/>
            <person name="Proost S."/>
            <person name="Cook D.R."/>
            <person name="Meyers B.C."/>
            <person name="Spannagl M."/>
            <person name="Cheung F."/>
            <person name="De Mita S."/>
            <person name="Krishnakumar V."/>
            <person name="Gundlach H."/>
            <person name="Zhou S."/>
            <person name="Mudge J."/>
            <person name="Bharti A.K."/>
            <person name="Murray J.D."/>
            <person name="Naoumkina M.A."/>
            <person name="Rosen B."/>
            <person name="Silverstein K.A."/>
            <person name="Tang H."/>
            <person name="Rombauts S."/>
            <person name="Zhao P.X."/>
            <person name="Zhou P."/>
            <person name="Barbe V."/>
            <person name="Bardou P."/>
            <person name="Bechner M."/>
            <person name="Bellec A."/>
            <person name="Berger A."/>
            <person name="Berges H."/>
            <person name="Bidwell S."/>
            <person name="Bisseling T."/>
            <person name="Choisne N."/>
            <person name="Couloux A."/>
            <person name="Denny R."/>
            <person name="Deshpande S."/>
            <person name="Dai X."/>
            <person name="Doyle J.J."/>
            <person name="Dudez A.M."/>
            <person name="Farmer A.D."/>
            <person name="Fouteau S."/>
            <person name="Franken C."/>
            <person name="Gibelin C."/>
            <person name="Gish J."/>
            <person name="Goldstein S."/>
            <person name="Gonzalez A.J."/>
            <person name="Green P.J."/>
            <person name="Hallab A."/>
            <person name="Hartog M."/>
            <person name="Hua A."/>
            <person name="Humphray S.J."/>
            <person name="Jeong D.H."/>
            <person name="Jing Y."/>
            <person name="Jocker A."/>
            <person name="Kenton S.M."/>
            <person name="Kim D.J."/>
            <person name="Klee K."/>
            <person name="Lai H."/>
            <person name="Lang C."/>
            <person name="Lin S."/>
            <person name="Macmil S.L."/>
            <person name="Magdelenat G."/>
            <person name="Matthews L."/>
            <person name="McCorrison J."/>
            <person name="Monaghan E.L."/>
            <person name="Mun J.H."/>
            <person name="Najar F.Z."/>
            <person name="Nicholson C."/>
            <person name="Noirot C."/>
            <person name="O'Bleness M."/>
            <person name="Paule C.R."/>
            <person name="Poulain J."/>
            <person name="Prion F."/>
            <person name="Qin B."/>
            <person name="Qu C."/>
            <person name="Retzel E.F."/>
            <person name="Riddle C."/>
            <person name="Sallet E."/>
            <person name="Samain S."/>
            <person name="Samson N."/>
            <person name="Sanders I."/>
            <person name="Saurat O."/>
            <person name="Scarpelli C."/>
            <person name="Schiex T."/>
            <person name="Segurens B."/>
            <person name="Severin A.J."/>
            <person name="Sherrier D.J."/>
            <person name="Shi R."/>
            <person name="Sims S."/>
            <person name="Singer S.R."/>
            <person name="Sinharoy S."/>
            <person name="Sterck L."/>
            <person name="Viollet A."/>
            <person name="Wang B.B."/>
            <person name="Wang K."/>
            <person name="Wang M."/>
            <person name="Wang X."/>
            <person name="Warfsmann J."/>
            <person name="Weissenbach J."/>
            <person name="White D.D."/>
            <person name="White J.D."/>
            <person name="Wiley G.B."/>
            <person name="Wincker P."/>
            <person name="Xing Y."/>
            <person name="Yang L."/>
            <person name="Yao Z."/>
            <person name="Ying F."/>
            <person name="Zhai J."/>
            <person name="Zhou L."/>
            <person name="Zuber A."/>
            <person name="Denarie J."/>
            <person name="Dixon R.A."/>
            <person name="May G.D."/>
            <person name="Schwartz D.C."/>
            <person name="Rogers J."/>
            <person name="Quetier F."/>
            <person name="Town C.D."/>
            <person name="Roe B.A."/>
        </authorList>
    </citation>
    <scope>NUCLEOTIDE SEQUENCE [LARGE SCALE GENOMIC DNA]</scope>
    <source>
        <strain evidence="1">A17</strain>
        <strain evidence="2 3">cv. Jemalong A17</strain>
    </source>
</reference>
<proteinExistence type="predicted"/>
<reference evidence="1 3" key="2">
    <citation type="journal article" date="2014" name="BMC Genomics">
        <title>An improved genome release (version Mt4.0) for the model legume Medicago truncatula.</title>
        <authorList>
            <person name="Tang H."/>
            <person name="Krishnakumar V."/>
            <person name="Bidwell S."/>
            <person name="Rosen B."/>
            <person name="Chan A."/>
            <person name="Zhou S."/>
            <person name="Gentzbittel L."/>
            <person name="Childs K.L."/>
            <person name="Yandell M."/>
            <person name="Gundlach H."/>
            <person name="Mayer K.F."/>
            <person name="Schwartz D.C."/>
            <person name="Town C.D."/>
        </authorList>
    </citation>
    <scope>GENOME REANNOTATION</scope>
    <source>
        <strain evidence="2 3">cv. Jemalong A17</strain>
    </source>
</reference>
<dbReference type="PaxDb" id="3880-AES91012"/>
<protein>
    <submittedName>
        <fullName evidence="1 2">Uncharacterized protein</fullName>
    </submittedName>
</protein>
<name>G7JLC3_MEDTR</name>
<evidence type="ECO:0000313" key="2">
    <source>
        <dbReference type="EnsemblPlants" id="AES91012"/>
    </source>
</evidence>
<dbReference type="Proteomes" id="UP000002051">
    <property type="component" value="Chromosome 4"/>
</dbReference>
<dbReference type="HOGENOM" id="CLU_2834978_0_0_1"/>
<evidence type="ECO:0000313" key="1">
    <source>
        <dbReference type="EMBL" id="AES91012.1"/>
    </source>
</evidence>
<organism evidence="1 3">
    <name type="scientific">Medicago truncatula</name>
    <name type="common">Barrel medic</name>
    <name type="synonym">Medicago tribuloides</name>
    <dbReference type="NCBI Taxonomy" id="3880"/>
    <lineage>
        <taxon>Eukaryota</taxon>
        <taxon>Viridiplantae</taxon>
        <taxon>Streptophyta</taxon>
        <taxon>Embryophyta</taxon>
        <taxon>Tracheophyta</taxon>
        <taxon>Spermatophyta</taxon>
        <taxon>Magnoliopsida</taxon>
        <taxon>eudicotyledons</taxon>
        <taxon>Gunneridae</taxon>
        <taxon>Pentapetalae</taxon>
        <taxon>rosids</taxon>
        <taxon>fabids</taxon>
        <taxon>Fabales</taxon>
        <taxon>Fabaceae</taxon>
        <taxon>Papilionoideae</taxon>
        <taxon>50 kb inversion clade</taxon>
        <taxon>NPAAA clade</taxon>
        <taxon>Hologalegina</taxon>
        <taxon>IRL clade</taxon>
        <taxon>Trifolieae</taxon>
        <taxon>Medicago</taxon>
    </lineage>
</organism>
<reference evidence="2" key="3">
    <citation type="submission" date="2015-04" db="UniProtKB">
        <authorList>
            <consortium name="EnsemblPlants"/>
        </authorList>
    </citation>
    <scope>IDENTIFICATION</scope>
    <source>
        <strain evidence="2">cv. Jemalong A17</strain>
    </source>
</reference>